<gene>
    <name evidence="1" type="ORF">GPM918_LOCUS41085</name>
    <name evidence="2" type="ORF">SRO942_LOCUS42093</name>
</gene>
<dbReference type="OrthoDB" id="8045002at2759"/>
<dbReference type="AlphaFoldDB" id="A0A815Z910"/>
<keyword evidence="3" id="KW-1185">Reference proteome</keyword>
<protein>
    <recommendedName>
        <fullName evidence="4">DUF4371 domain-containing protein</fullName>
    </recommendedName>
</protein>
<dbReference type="EMBL" id="CAJNOQ010031612">
    <property type="protein sequence ID" value="CAF1580951.1"/>
    <property type="molecule type" value="Genomic_DNA"/>
</dbReference>
<organism evidence="1 3">
    <name type="scientific">Didymodactylos carnosus</name>
    <dbReference type="NCBI Taxonomy" id="1234261"/>
    <lineage>
        <taxon>Eukaryota</taxon>
        <taxon>Metazoa</taxon>
        <taxon>Spiralia</taxon>
        <taxon>Gnathifera</taxon>
        <taxon>Rotifera</taxon>
        <taxon>Eurotatoria</taxon>
        <taxon>Bdelloidea</taxon>
        <taxon>Philodinida</taxon>
        <taxon>Philodinidae</taxon>
        <taxon>Didymodactylos</taxon>
    </lineage>
</organism>
<evidence type="ECO:0000313" key="2">
    <source>
        <dbReference type="EMBL" id="CAF4448353.1"/>
    </source>
</evidence>
<accession>A0A815Z910</accession>
<name>A0A815Z910_9BILA</name>
<dbReference type="Proteomes" id="UP000681722">
    <property type="component" value="Unassembled WGS sequence"/>
</dbReference>
<evidence type="ECO:0000313" key="3">
    <source>
        <dbReference type="Proteomes" id="UP000663829"/>
    </source>
</evidence>
<proteinExistence type="predicted"/>
<feature type="non-terminal residue" evidence="1">
    <location>
        <position position="1"/>
    </location>
</feature>
<evidence type="ECO:0000313" key="1">
    <source>
        <dbReference type="EMBL" id="CAF1580951.1"/>
    </source>
</evidence>
<feature type="non-terminal residue" evidence="1">
    <location>
        <position position="269"/>
    </location>
</feature>
<comment type="caution">
    <text evidence="1">The sequence shown here is derived from an EMBL/GenBank/DDBJ whole genome shotgun (WGS) entry which is preliminary data.</text>
</comment>
<evidence type="ECO:0008006" key="4">
    <source>
        <dbReference type="Google" id="ProtNLM"/>
    </source>
</evidence>
<dbReference type="InterPro" id="IPR055298">
    <property type="entry name" value="AtLOH3-like"/>
</dbReference>
<dbReference type="EMBL" id="CAJOBC010097568">
    <property type="protein sequence ID" value="CAF4448353.1"/>
    <property type="molecule type" value="Genomic_DNA"/>
</dbReference>
<dbReference type="PANTHER" id="PTHR11697">
    <property type="entry name" value="GENERAL TRANSCRIPTION FACTOR 2-RELATED ZINC FINGER PROTEIN"/>
    <property type="match status" value="1"/>
</dbReference>
<dbReference type="PANTHER" id="PTHR11697:SF230">
    <property type="entry name" value="ZINC FINGER, MYM DOMAIN CONTAINING 1"/>
    <property type="match status" value="1"/>
</dbReference>
<dbReference type="Proteomes" id="UP000663829">
    <property type="component" value="Unassembled WGS sequence"/>
</dbReference>
<sequence>SASNATYLSLTIQNELIHHLGSQVRESIAEKVGNRLSCIMVDEARDISGSEQLSVVLRVVDDKHVLGIIKIVSDVLKGKQLDFSKASILMQSTISQMTDLRSEQVFKNLFVEISKFTADHQIDLNVPSRLRRIPTLSTRFKDSIITGTIGHQDVADNEYKFRTSLYYPLLDAVLIELNDRFSNKNCEILSVVPSLSPDSPSFLNADNLIPLASMVKCNVPSLTNEITVLKNMLKDTKSKTIIDVYFEIVLFKQAFSSVLSLLRAAITLP</sequence>
<reference evidence="1" key="1">
    <citation type="submission" date="2021-02" db="EMBL/GenBank/DDBJ databases">
        <authorList>
            <person name="Nowell W R."/>
        </authorList>
    </citation>
    <scope>NUCLEOTIDE SEQUENCE</scope>
</reference>